<reference evidence="5 6" key="1">
    <citation type="journal article" date="2022" name="Mar. Drugs">
        <title>Bioassay-Guided Fractionation Leads to the Detection of Cholic Acid Generated by the Rare Thalassomonas sp.</title>
        <authorList>
            <person name="Pheiffer F."/>
            <person name="Schneider Y.K."/>
            <person name="Hansen E.H."/>
            <person name="Andersen J.H."/>
            <person name="Isaksson J."/>
            <person name="Busche T."/>
            <person name="R C."/>
            <person name="Kalinowski J."/>
            <person name="Zyl L.V."/>
            <person name="Trindade M."/>
        </authorList>
    </citation>
    <scope>NUCLEOTIDE SEQUENCE [LARGE SCALE GENOMIC DNA]</scope>
    <source>
        <strain evidence="5 6">A5K-61T</strain>
    </source>
</reference>
<proteinExistence type="predicted"/>
<dbReference type="EMBL" id="CP059693">
    <property type="protein sequence ID" value="WDE14337.1"/>
    <property type="molecule type" value="Genomic_DNA"/>
</dbReference>
<protein>
    <submittedName>
        <fullName evidence="5">Helix-turn-helix domain-containing protein</fullName>
    </submittedName>
</protein>
<evidence type="ECO:0000256" key="2">
    <source>
        <dbReference type="ARBA" id="ARBA00023125"/>
    </source>
</evidence>
<dbReference type="Proteomes" id="UP001215231">
    <property type="component" value="Chromosome"/>
</dbReference>
<dbReference type="Pfam" id="PF12833">
    <property type="entry name" value="HTH_18"/>
    <property type="match status" value="1"/>
</dbReference>
<keyword evidence="2" id="KW-0238">DNA-binding</keyword>
<dbReference type="InterPro" id="IPR009057">
    <property type="entry name" value="Homeodomain-like_sf"/>
</dbReference>
<dbReference type="PROSITE" id="PS01124">
    <property type="entry name" value="HTH_ARAC_FAMILY_2"/>
    <property type="match status" value="1"/>
</dbReference>
<dbReference type="InterPro" id="IPR050204">
    <property type="entry name" value="AraC_XylS_family_regulators"/>
</dbReference>
<name>A0ABY7VPU4_9GAMM</name>
<dbReference type="SUPFAM" id="SSF52317">
    <property type="entry name" value="Class I glutamine amidotransferase-like"/>
    <property type="match status" value="1"/>
</dbReference>
<keyword evidence="3" id="KW-0804">Transcription</keyword>
<evidence type="ECO:0000313" key="6">
    <source>
        <dbReference type="Proteomes" id="UP001215231"/>
    </source>
</evidence>
<evidence type="ECO:0000256" key="1">
    <source>
        <dbReference type="ARBA" id="ARBA00023015"/>
    </source>
</evidence>
<evidence type="ECO:0000256" key="3">
    <source>
        <dbReference type="ARBA" id="ARBA00023163"/>
    </source>
</evidence>
<dbReference type="Gene3D" id="1.10.10.60">
    <property type="entry name" value="Homeodomain-like"/>
    <property type="match status" value="2"/>
</dbReference>
<dbReference type="InterPro" id="IPR018060">
    <property type="entry name" value="HTH_AraC"/>
</dbReference>
<feature type="domain" description="HTH araC/xylS-type" evidence="4">
    <location>
        <begin position="141"/>
        <end position="239"/>
    </location>
</feature>
<dbReference type="SUPFAM" id="SSF46689">
    <property type="entry name" value="Homeodomain-like"/>
    <property type="match status" value="2"/>
</dbReference>
<dbReference type="PANTHER" id="PTHR46796">
    <property type="entry name" value="HTH-TYPE TRANSCRIPTIONAL ACTIVATOR RHAS-RELATED"/>
    <property type="match status" value="1"/>
</dbReference>
<accession>A0ABY7VPU4</accession>
<dbReference type="PANTHER" id="PTHR46796:SF7">
    <property type="entry name" value="ARAC FAMILY TRANSCRIPTIONAL REGULATOR"/>
    <property type="match status" value="1"/>
</dbReference>
<keyword evidence="6" id="KW-1185">Reference proteome</keyword>
<evidence type="ECO:0000259" key="4">
    <source>
        <dbReference type="PROSITE" id="PS01124"/>
    </source>
</evidence>
<dbReference type="SMART" id="SM00342">
    <property type="entry name" value="HTH_ARAC"/>
    <property type="match status" value="1"/>
</dbReference>
<keyword evidence="1" id="KW-0805">Transcription regulation</keyword>
<dbReference type="PROSITE" id="PS00041">
    <property type="entry name" value="HTH_ARAC_FAMILY_1"/>
    <property type="match status" value="1"/>
</dbReference>
<dbReference type="InterPro" id="IPR029062">
    <property type="entry name" value="Class_I_gatase-like"/>
</dbReference>
<dbReference type="RefSeq" id="WP_274054891.1">
    <property type="nucleotide sequence ID" value="NZ_CP059693.1"/>
</dbReference>
<evidence type="ECO:0000313" key="5">
    <source>
        <dbReference type="EMBL" id="WDE14337.1"/>
    </source>
</evidence>
<sequence>MITDYVCLNQTLEQDFLNFLLDFYNQNKRIVAIGSGITVLAKAGLLNGQTVAADANGLEQQQLDFPLVNYCTDLIFSAEDNIYCCSASAAALQLGVHLVQIDFGIEVAANLAKKLHISPVWQESPSIKDKRYHSQCSKRLIEALEWAENNLDDIVSFDQLAYRACMSRRSFDRQFRAAFNQSPKEWLTQKRLNLAIRYLEDSALCIEEIADASGFGSAVNFRNNFRASLGISPTEYRSNLL</sequence>
<dbReference type="Gene3D" id="3.40.50.880">
    <property type="match status" value="1"/>
</dbReference>
<organism evidence="5 6">
    <name type="scientific">Thalassomonas haliotis</name>
    <dbReference type="NCBI Taxonomy" id="485448"/>
    <lineage>
        <taxon>Bacteria</taxon>
        <taxon>Pseudomonadati</taxon>
        <taxon>Pseudomonadota</taxon>
        <taxon>Gammaproteobacteria</taxon>
        <taxon>Alteromonadales</taxon>
        <taxon>Colwelliaceae</taxon>
        <taxon>Thalassomonas</taxon>
    </lineage>
</organism>
<dbReference type="InterPro" id="IPR018062">
    <property type="entry name" value="HTH_AraC-typ_CS"/>
</dbReference>
<gene>
    <name evidence="5" type="ORF">H3N35_13475</name>
</gene>